<keyword evidence="3" id="KW-1185">Reference proteome</keyword>
<reference evidence="2 3" key="1">
    <citation type="submission" date="2019-02" db="EMBL/GenBank/DDBJ databases">
        <title>Genomic Encyclopedia of Type Strains, Phase IV (KMG-IV): sequencing the most valuable type-strain genomes for metagenomic binning, comparative biology and taxonomic classification.</title>
        <authorList>
            <person name="Goeker M."/>
        </authorList>
    </citation>
    <scope>NUCLEOTIDE SEQUENCE [LARGE SCALE GENOMIC DNA]</scope>
    <source>
        <strain evidence="2 3">DSM 101727</strain>
    </source>
</reference>
<accession>A0A4Q7L671</accession>
<comment type="caution">
    <text evidence="2">The sequence shown here is derived from an EMBL/GenBank/DDBJ whole genome shotgun (WGS) entry which is preliminary data.</text>
</comment>
<sequence length="324" mass="33870">MLKRVALAAVTAAVTAALVTSTPAMADTHGERAEKAARGLVAPVQGANDWACKPRDGGRPVIFVHGATGVPGVPADPGPFAELTRKLTEDGHCVFALNHNWFLSMYHAAPNYDDPALDLTVRVAPSTTQLDVFVRGVQHATGADKVHVIAHSLGAPITRSYLKGSGNAARVDDVISLGGPNHGIDANSSPLTLIGCVPLLPACPEILKLDGGRFLGYVNDPEARPGVSYTSIGINEEAWAGNPFVAGESTANVFIGPAAIAGKTDDIFADPNHRYLVEGPHAPRRVCEAEPVTHQQEPANPHVQTMVLAALRASGPLPDDVVPC</sequence>
<dbReference type="PANTHER" id="PTHR32015:SF1">
    <property type="entry name" value="LIPASE"/>
    <property type="match status" value="1"/>
</dbReference>
<dbReference type="OrthoDB" id="8871309at2"/>
<dbReference type="Proteomes" id="UP000294257">
    <property type="component" value="Unassembled WGS sequence"/>
</dbReference>
<protein>
    <submittedName>
        <fullName evidence="2">Lipase (Class 2)</fullName>
    </submittedName>
</protein>
<name>A0A4Q7L671_9PSEU</name>
<gene>
    <name evidence="2" type="ORF">EV193_101715</name>
</gene>
<dbReference type="GO" id="GO:0016298">
    <property type="term" value="F:lipase activity"/>
    <property type="evidence" value="ECO:0007669"/>
    <property type="project" value="TreeGrafter"/>
</dbReference>
<proteinExistence type="predicted"/>
<dbReference type="GO" id="GO:0016042">
    <property type="term" value="P:lipid catabolic process"/>
    <property type="evidence" value="ECO:0007669"/>
    <property type="project" value="InterPro"/>
</dbReference>
<dbReference type="Pfam" id="PF01674">
    <property type="entry name" value="Lipase_2"/>
    <property type="match status" value="1"/>
</dbReference>
<organism evidence="2 3">
    <name type="scientific">Herbihabitans rhizosphaerae</name>
    <dbReference type="NCBI Taxonomy" id="1872711"/>
    <lineage>
        <taxon>Bacteria</taxon>
        <taxon>Bacillati</taxon>
        <taxon>Actinomycetota</taxon>
        <taxon>Actinomycetes</taxon>
        <taxon>Pseudonocardiales</taxon>
        <taxon>Pseudonocardiaceae</taxon>
        <taxon>Herbihabitans</taxon>
    </lineage>
</organism>
<feature type="chain" id="PRO_5020229497" evidence="1">
    <location>
        <begin position="27"/>
        <end position="324"/>
    </location>
</feature>
<evidence type="ECO:0000313" key="2">
    <source>
        <dbReference type="EMBL" id="RZS44835.1"/>
    </source>
</evidence>
<dbReference type="InterPro" id="IPR029058">
    <property type="entry name" value="AB_hydrolase_fold"/>
</dbReference>
<dbReference type="InterPro" id="IPR002918">
    <property type="entry name" value="Lipase_EstA/Esterase_EstB"/>
</dbReference>
<keyword evidence="1" id="KW-0732">Signal</keyword>
<evidence type="ECO:0000256" key="1">
    <source>
        <dbReference type="SAM" id="SignalP"/>
    </source>
</evidence>
<dbReference type="AlphaFoldDB" id="A0A4Q7L671"/>
<feature type="signal peptide" evidence="1">
    <location>
        <begin position="1"/>
        <end position="26"/>
    </location>
</feature>
<dbReference type="PANTHER" id="PTHR32015">
    <property type="entry name" value="FASTING INDUCED LIPASE"/>
    <property type="match status" value="1"/>
</dbReference>
<dbReference type="EMBL" id="SGWQ01000001">
    <property type="protein sequence ID" value="RZS44835.1"/>
    <property type="molecule type" value="Genomic_DNA"/>
</dbReference>
<dbReference type="RefSeq" id="WP_130342466.1">
    <property type="nucleotide sequence ID" value="NZ_SGWQ01000001.1"/>
</dbReference>
<dbReference type="Gene3D" id="3.40.50.1820">
    <property type="entry name" value="alpha/beta hydrolase"/>
    <property type="match status" value="1"/>
</dbReference>
<dbReference type="SUPFAM" id="SSF53474">
    <property type="entry name" value="alpha/beta-Hydrolases"/>
    <property type="match status" value="1"/>
</dbReference>
<evidence type="ECO:0000313" key="3">
    <source>
        <dbReference type="Proteomes" id="UP000294257"/>
    </source>
</evidence>